<organism evidence="3 4">
    <name type="scientific">Batillaria attramentaria</name>
    <dbReference type="NCBI Taxonomy" id="370345"/>
    <lineage>
        <taxon>Eukaryota</taxon>
        <taxon>Metazoa</taxon>
        <taxon>Spiralia</taxon>
        <taxon>Lophotrochozoa</taxon>
        <taxon>Mollusca</taxon>
        <taxon>Gastropoda</taxon>
        <taxon>Caenogastropoda</taxon>
        <taxon>Sorbeoconcha</taxon>
        <taxon>Cerithioidea</taxon>
        <taxon>Batillariidae</taxon>
        <taxon>Batillaria</taxon>
    </lineage>
</organism>
<keyword evidence="2" id="KW-1133">Transmembrane helix</keyword>
<sequence length="311" mass="34224">MCQCTACSSSPLVFNITAVNIYENRTITNGPFVEIQNMKSNGIISARKYTLFDPHPNSTIDRLLITFNSSDLHSGIIRQSVFLEGQPSSDPQTWGMVFVAAVALVAIVIAVCRERQRTSGQNAARILHGEELVMRGRENVSPEEHGSGQSANYYMEVPDSPPPSDGSSAGDEPPPLPLHGRANSSDDYFVPEPTRDQTETPPPVCHGPGNLPDDYLNPEPSRDEREEEGTEWKTVPFYENTQIKNVELTARHPHSEAQASHSDLRQDTVVSAVGYHVGGASGDVPQTENFDVQDEEGYVPYAPRLYENTMP</sequence>
<evidence type="ECO:0000256" key="2">
    <source>
        <dbReference type="SAM" id="Phobius"/>
    </source>
</evidence>
<gene>
    <name evidence="3" type="ORF">BaRGS_00035244</name>
</gene>
<proteinExistence type="predicted"/>
<evidence type="ECO:0000313" key="3">
    <source>
        <dbReference type="EMBL" id="KAK7473527.1"/>
    </source>
</evidence>
<name>A0ABD0JF37_9CAEN</name>
<evidence type="ECO:0000256" key="1">
    <source>
        <dbReference type="SAM" id="MobiDB-lite"/>
    </source>
</evidence>
<feature type="region of interest" description="Disordered" evidence="1">
    <location>
        <begin position="138"/>
        <end position="232"/>
    </location>
</feature>
<feature type="transmembrane region" description="Helical" evidence="2">
    <location>
        <begin position="93"/>
        <end position="112"/>
    </location>
</feature>
<dbReference type="AlphaFoldDB" id="A0ABD0JF37"/>
<comment type="caution">
    <text evidence="3">The sequence shown here is derived from an EMBL/GenBank/DDBJ whole genome shotgun (WGS) entry which is preliminary data.</text>
</comment>
<dbReference type="Proteomes" id="UP001519460">
    <property type="component" value="Unassembled WGS sequence"/>
</dbReference>
<dbReference type="EMBL" id="JACVVK020000466">
    <property type="protein sequence ID" value="KAK7473527.1"/>
    <property type="molecule type" value="Genomic_DNA"/>
</dbReference>
<keyword evidence="2" id="KW-0812">Transmembrane</keyword>
<evidence type="ECO:0000313" key="4">
    <source>
        <dbReference type="Proteomes" id="UP001519460"/>
    </source>
</evidence>
<keyword evidence="4" id="KW-1185">Reference proteome</keyword>
<accession>A0ABD0JF37</accession>
<keyword evidence="2" id="KW-0472">Membrane</keyword>
<protein>
    <submittedName>
        <fullName evidence="3">Uncharacterized protein</fullName>
    </submittedName>
</protein>
<reference evidence="3 4" key="1">
    <citation type="journal article" date="2023" name="Sci. Data">
        <title>Genome assembly of the Korean intertidal mud-creeper Batillaria attramentaria.</title>
        <authorList>
            <person name="Patra A.K."/>
            <person name="Ho P.T."/>
            <person name="Jun S."/>
            <person name="Lee S.J."/>
            <person name="Kim Y."/>
            <person name="Won Y.J."/>
        </authorList>
    </citation>
    <scope>NUCLEOTIDE SEQUENCE [LARGE SCALE GENOMIC DNA]</scope>
    <source>
        <strain evidence="3">Wonlab-2016</strain>
    </source>
</reference>